<organism evidence="1 2">
    <name type="scientific">Vombatus ursinus</name>
    <name type="common">Common wombat</name>
    <dbReference type="NCBI Taxonomy" id="29139"/>
    <lineage>
        <taxon>Eukaryota</taxon>
        <taxon>Metazoa</taxon>
        <taxon>Chordata</taxon>
        <taxon>Craniata</taxon>
        <taxon>Vertebrata</taxon>
        <taxon>Euteleostomi</taxon>
        <taxon>Mammalia</taxon>
        <taxon>Metatheria</taxon>
        <taxon>Diprotodontia</taxon>
        <taxon>Vombatidae</taxon>
        <taxon>Vombatus</taxon>
    </lineage>
</organism>
<sequence>MEDLPNLMCLFITLQTQPNDGLVFFEQLFGQRDHPTTHWFLLPGGGEDLAHHSPSEEISIGNVLVPLELKSKKLDGDQIVYTGICDTGGVAPAKRGDRQPIQITEMQVRCCVLPWFCGPEDAFSQVE</sequence>
<evidence type="ECO:0000313" key="1">
    <source>
        <dbReference type="Ensembl" id="ENSVURP00010002861.1"/>
    </source>
</evidence>
<reference evidence="1" key="2">
    <citation type="submission" date="2025-08" db="UniProtKB">
        <authorList>
            <consortium name="Ensembl"/>
        </authorList>
    </citation>
    <scope>IDENTIFICATION</scope>
</reference>
<accession>A0A4X2JYK8</accession>
<dbReference type="InterPro" id="IPR029204">
    <property type="entry name" value="CNRIP1"/>
</dbReference>
<reference evidence="2" key="1">
    <citation type="submission" date="2018-12" db="EMBL/GenBank/DDBJ databases">
        <authorList>
            <person name="Yazar S."/>
        </authorList>
    </citation>
    <scope>NUCLEOTIDE SEQUENCE [LARGE SCALE GENOMIC DNA]</scope>
</reference>
<protein>
    <submittedName>
        <fullName evidence="1">Uncharacterized protein</fullName>
    </submittedName>
</protein>
<dbReference type="AlphaFoldDB" id="A0A4X2JYK8"/>
<dbReference type="Pfam" id="PF15043">
    <property type="entry name" value="CNRIP1"/>
    <property type="match status" value="1"/>
</dbReference>
<name>A0A4X2JYK8_VOMUR</name>
<keyword evidence="2" id="KW-1185">Reference proteome</keyword>
<reference evidence="1" key="3">
    <citation type="submission" date="2025-09" db="UniProtKB">
        <authorList>
            <consortium name="Ensembl"/>
        </authorList>
    </citation>
    <scope>IDENTIFICATION</scope>
</reference>
<evidence type="ECO:0000313" key="2">
    <source>
        <dbReference type="Proteomes" id="UP000314987"/>
    </source>
</evidence>
<dbReference type="Ensembl" id="ENSVURT00010003247.1">
    <property type="protein sequence ID" value="ENSVURP00010002861.1"/>
    <property type="gene ID" value="ENSVURG00010002340.1"/>
</dbReference>
<dbReference type="STRING" id="29139.ENSVURP00010002861"/>
<dbReference type="Proteomes" id="UP000314987">
    <property type="component" value="Unassembled WGS sequence"/>
</dbReference>
<proteinExistence type="predicted"/>